<sequence>MSDFSFSVGNRIRILRKQRGWTQEQLAEKANLHYSYLSSMERGTRNVSIESLEKVINALDINPMQIFNFADTEVLEGTADKKATLETINALLQDRNAEEVKMIYRILKDMFEIFGGSGNNKENST</sequence>
<accession>A0ABS7BZ11</accession>
<dbReference type="PANTHER" id="PTHR46797">
    <property type="entry name" value="HTH-TYPE TRANSCRIPTIONAL REGULATOR"/>
    <property type="match status" value="1"/>
</dbReference>
<dbReference type="CDD" id="cd00093">
    <property type="entry name" value="HTH_XRE"/>
    <property type="match status" value="1"/>
</dbReference>
<evidence type="ECO:0000259" key="2">
    <source>
        <dbReference type="PROSITE" id="PS50943"/>
    </source>
</evidence>
<gene>
    <name evidence="3" type="ORF">K0U00_07470</name>
</gene>
<dbReference type="InterPro" id="IPR010982">
    <property type="entry name" value="Lambda_DNA-bd_dom_sf"/>
</dbReference>
<reference evidence="3 4" key="1">
    <citation type="submission" date="2021-07" db="EMBL/GenBank/DDBJ databases">
        <title>Paenibacillus radiodurans sp. nov., isolated from the southeastern edge of Tengger Desert.</title>
        <authorList>
            <person name="Zhang G."/>
        </authorList>
    </citation>
    <scope>NUCLEOTIDE SEQUENCE [LARGE SCALE GENOMIC DNA]</scope>
    <source>
        <strain evidence="3 4">CCM 7311</strain>
    </source>
</reference>
<dbReference type="SUPFAM" id="SSF47413">
    <property type="entry name" value="lambda repressor-like DNA-binding domains"/>
    <property type="match status" value="1"/>
</dbReference>
<dbReference type="PROSITE" id="PS50943">
    <property type="entry name" value="HTH_CROC1"/>
    <property type="match status" value="1"/>
</dbReference>
<keyword evidence="1" id="KW-0238">DNA-binding</keyword>
<dbReference type="InterPro" id="IPR001387">
    <property type="entry name" value="Cro/C1-type_HTH"/>
</dbReference>
<dbReference type="SMART" id="SM00530">
    <property type="entry name" value="HTH_XRE"/>
    <property type="match status" value="1"/>
</dbReference>
<evidence type="ECO:0000256" key="1">
    <source>
        <dbReference type="ARBA" id="ARBA00023125"/>
    </source>
</evidence>
<dbReference type="PANTHER" id="PTHR46797:SF24">
    <property type="entry name" value="DNA-BINDING PHAGE PROTEIN"/>
    <property type="match status" value="1"/>
</dbReference>
<comment type="caution">
    <text evidence="3">The sequence shown here is derived from an EMBL/GenBank/DDBJ whole genome shotgun (WGS) entry which is preliminary data.</text>
</comment>
<feature type="domain" description="HTH cro/C1-type" evidence="2">
    <location>
        <begin position="12"/>
        <end position="67"/>
    </location>
</feature>
<keyword evidence="4" id="KW-1185">Reference proteome</keyword>
<name>A0ABS7BZ11_9BACL</name>
<proteinExistence type="predicted"/>
<protein>
    <submittedName>
        <fullName evidence="3">Helix-turn-helix transcriptional regulator</fullName>
    </submittedName>
</protein>
<dbReference type="Pfam" id="PF01381">
    <property type="entry name" value="HTH_3"/>
    <property type="match status" value="1"/>
</dbReference>
<dbReference type="Proteomes" id="UP001519887">
    <property type="component" value="Unassembled WGS sequence"/>
</dbReference>
<evidence type="ECO:0000313" key="3">
    <source>
        <dbReference type="EMBL" id="MBW7453873.1"/>
    </source>
</evidence>
<organism evidence="3 4">
    <name type="scientific">Paenibacillus sepulcri</name>
    <dbReference type="NCBI Taxonomy" id="359917"/>
    <lineage>
        <taxon>Bacteria</taxon>
        <taxon>Bacillati</taxon>
        <taxon>Bacillota</taxon>
        <taxon>Bacilli</taxon>
        <taxon>Bacillales</taxon>
        <taxon>Paenibacillaceae</taxon>
        <taxon>Paenibacillus</taxon>
    </lineage>
</organism>
<dbReference type="EMBL" id="JAHZIK010000126">
    <property type="protein sequence ID" value="MBW7453873.1"/>
    <property type="molecule type" value="Genomic_DNA"/>
</dbReference>
<evidence type="ECO:0000313" key="4">
    <source>
        <dbReference type="Proteomes" id="UP001519887"/>
    </source>
</evidence>
<dbReference type="InterPro" id="IPR050807">
    <property type="entry name" value="TransReg_Diox_bact_type"/>
</dbReference>
<dbReference type="Gene3D" id="1.10.260.40">
    <property type="entry name" value="lambda repressor-like DNA-binding domains"/>
    <property type="match status" value="1"/>
</dbReference>